<dbReference type="InterPro" id="IPR035189">
    <property type="entry name" value="Std1/Mth1"/>
</dbReference>
<comment type="caution">
    <text evidence="1">The sequence shown here is derived from an EMBL/GenBank/DDBJ whole genome shotgun (WGS) entry which is preliminary data.</text>
</comment>
<organism evidence="1 2">
    <name type="scientific">Pichia kudriavzevii</name>
    <name type="common">Yeast</name>
    <name type="synonym">Issatchenkia orientalis</name>
    <dbReference type="NCBI Taxonomy" id="4909"/>
    <lineage>
        <taxon>Eukaryota</taxon>
        <taxon>Fungi</taxon>
        <taxon>Dikarya</taxon>
        <taxon>Ascomycota</taxon>
        <taxon>Saccharomycotina</taxon>
        <taxon>Pichiomycetes</taxon>
        <taxon>Pichiales</taxon>
        <taxon>Pichiaceae</taxon>
        <taxon>Pichia</taxon>
    </lineage>
</organism>
<evidence type="ECO:0000313" key="1">
    <source>
        <dbReference type="EMBL" id="OUT23640.1"/>
    </source>
</evidence>
<evidence type="ECO:0008006" key="3">
    <source>
        <dbReference type="Google" id="ProtNLM"/>
    </source>
</evidence>
<gene>
    <name evidence="1" type="ORF">CAS74_001966</name>
</gene>
<dbReference type="Pfam" id="PF17235">
    <property type="entry name" value="STD1"/>
    <property type="match status" value="1"/>
</dbReference>
<proteinExistence type="predicted"/>
<name>A0A1Z8JSX0_PICKU</name>
<reference evidence="1 2" key="1">
    <citation type="submission" date="2017-05" db="EMBL/GenBank/DDBJ databases">
        <title>The Genome Sequence of Candida krusei Ckrusei653.</title>
        <authorList>
            <person name="Cuomo C."/>
            <person name="Forche A."/>
            <person name="Young S."/>
            <person name="Abouelleil A."/>
            <person name="Cao P."/>
            <person name="Chapman S."/>
            <person name="Cusick C."/>
            <person name="Shea T."/>
            <person name="Nusbaum C."/>
            <person name="Birren B."/>
        </authorList>
    </citation>
    <scope>NUCLEOTIDE SEQUENCE [LARGE SCALE GENOMIC DNA]</scope>
    <source>
        <strain evidence="1 2">Ckrusei653</strain>
    </source>
</reference>
<dbReference type="Proteomes" id="UP000195871">
    <property type="component" value="Unassembled WGS sequence"/>
</dbReference>
<sequence>MFGYMMFKGQRDSHKTPDEFQRRARQDIETHLKRLRNNDHMHPVDEMDIDSIDTKPVTISHRSSSPLVRPLNDRLQNQQINSGISQHNLQNQYNHHNQGSLDNQNFERPINAYAPKLTYGSSPLRQTVTSNFESSDECSSIDSGKSGCSLTHESAQQLLQQQQESLDRMLSRTSTLESSLFRNDLNSLYTSTTNTTINTDHTFINSANSNIIPLNKALPQDFTDYYSPDLEAEKFSNGRPTFTKRPLKNWELNDLRSLLIYSEPKPEWNNKIPEILSPYPNIQFRIQIIPNYCSDNQITELLAHSDIYKESKFDLDYKIKTAKFIVERARLRHKQILIDSFGVDPLAFNSETNLVNDIRYDCYFKFEWRNIIENYMLNIGIEYQCRSEFKLRINKLKKLTQEKKFNGLSDKNPKSSKMDLYKNVLLQNKSTISEEEKMSIWKDVQNEVYRKLDMDDWNSSVR</sequence>
<dbReference type="EMBL" id="NHMM01000002">
    <property type="protein sequence ID" value="OUT23640.1"/>
    <property type="molecule type" value="Genomic_DNA"/>
</dbReference>
<protein>
    <recommendedName>
        <fullName evidence="3">Protein MTH1</fullName>
    </recommendedName>
</protein>
<dbReference type="VEuPathDB" id="FungiDB:C5L36_0A07660"/>
<accession>A0A1Z8JSX0</accession>
<dbReference type="AlphaFoldDB" id="A0A1Z8JSX0"/>
<evidence type="ECO:0000313" key="2">
    <source>
        <dbReference type="Proteomes" id="UP000195871"/>
    </source>
</evidence>